<keyword evidence="6 10" id="KW-0812">Transmembrane</keyword>
<keyword evidence="9 10" id="KW-0472">Membrane</keyword>
<feature type="domain" description="TonB C-terminal" evidence="11">
    <location>
        <begin position="143"/>
        <end position="232"/>
    </location>
</feature>
<evidence type="ECO:0000256" key="5">
    <source>
        <dbReference type="ARBA" id="ARBA00022519"/>
    </source>
</evidence>
<accession>A0ABX1GKV5</accession>
<organism evidence="12 13">
    <name type="scientific">Croceivirga thetidis</name>
    <dbReference type="NCBI Taxonomy" id="2721623"/>
    <lineage>
        <taxon>Bacteria</taxon>
        <taxon>Pseudomonadati</taxon>
        <taxon>Bacteroidota</taxon>
        <taxon>Flavobacteriia</taxon>
        <taxon>Flavobacteriales</taxon>
        <taxon>Flavobacteriaceae</taxon>
        <taxon>Croceivirga</taxon>
    </lineage>
</organism>
<comment type="subcellular location">
    <subcellularLocation>
        <location evidence="1">Cell inner membrane</location>
        <topology evidence="1">Single-pass membrane protein</topology>
        <orientation evidence="1">Periplasmic side</orientation>
    </subcellularLocation>
</comment>
<dbReference type="EMBL" id="JAAWWL010000001">
    <property type="protein sequence ID" value="NKI30530.1"/>
    <property type="molecule type" value="Genomic_DNA"/>
</dbReference>
<evidence type="ECO:0000259" key="11">
    <source>
        <dbReference type="PROSITE" id="PS52015"/>
    </source>
</evidence>
<feature type="transmembrane region" description="Helical" evidence="10">
    <location>
        <begin position="17"/>
        <end position="34"/>
    </location>
</feature>
<keyword evidence="5" id="KW-0997">Cell inner membrane</keyword>
<dbReference type="RefSeq" id="WP_168550773.1">
    <property type="nucleotide sequence ID" value="NZ_JAAWWL010000001.1"/>
</dbReference>
<evidence type="ECO:0000256" key="4">
    <source>
        <dbReference type="ARBA" id="ARBA00022475"/>
    </source>
</evidence>
<keyword evidence="3" id="KW-0813">Transport</keyword>
<name>A0ABX1GKV5_9FLAO</name>
<evidence type="ECO:0000313" key="13">
    <source>
        <dbReference type="Proteomes" id="UP000718451"/>
    </source>
</evidence>
<evidence type="ECO:0000256" key="9">
    <source>
        <dbReference type="ARBA" id="ARBA00023136"/>
    </source>
</evidence>
<comment type="caution">
    <text evidence="12">The sequence shown here is derived from an EMBL/GenBank/DDBJ whole genome shotgun (WGS) entry which is preliminary data.</text>
</comment>
<evidence type="ECO:0000256" key="6">
    <source>
        <dbReference type="ARBA" id="ARBA00022692"/>
    </source>
</evidence>
<dbReference type="PANTHER" id="PTHR33446">
    <property type="entry name" value="PROTEIN TONB-RELATED"/>
    <property type="match status" value="1"/>
</dbReference>
<evidence type="ECO:0000256" key="3">
    <source>
        <dbReference type="ARBA" id="ARBA00022448"/>
    </source>
</evidence>
<dbReference type="SUPFAM" id="SSF74653">
    <property type="entry name" value="TolA/TonB C-terminal domain"/>
    <property type="match status" value="1"/>
</dbReference>
<evidence type="ECO:0000256" key="8">
    <source>
        <dbReference type="ARBA" id="ARBA00022989"/>
    </source>
</evidence>
<dbReference type="PROSITE" id="PS52015">
    <property type="entry name" value="TONB_CTD"/>
    <property type="match status" value="1"/>
</dbReference>
<dbReference type="Proteomes" id="UP000718451">
    <property type="component" value="Unassembled WGS sequence"/>
</dbReference>
<dbReference type="InterPro" id="IPR037682">
    <property type="entry name" value="TonB_C"/>
</dbReference>
<keyword evidence="4" id="KW-1003">Cell membrane</keyword>
<comment type="similarity">
    <text evidence="2">Belongs to the TonB family.</text>
</comment>
<dbReference type="PRINTS" id="PR01374">
    <property type="entry name" value="TONBPROTEIN"/>
</dbReference>
<evidence type="ECO:0000313" key="12">
    <source>
        <dbReference type="EMBL" id="NKI30530.1"/>
    </source>
</evidence>
<dbReference type="Pfam" id="PF03544">
    <property type="entry name" value="TonB_C"/>
    <property type="match status" value="1"/>
</dbReference>
<protein>
    <submittedName>
        <fullName evidence="12">TonB family protein</fullName>
    </submittedName>
</protein>
<keyword evidence="7" id="KW-0653">Protein transport</keyword>
<dbReference type="InterPro" id="IPR006260">
    <property type="entry name" value="TonB/TolA_C"/>
</dbReference>
<dbReference type="InterPro" id="IPR051045">
    <property type="entry name" value="TonB-dependent_transducer"/>
</dbReference>
<keyword evidence="8 10" id="KW-1133">Transmembrane helix</keyword>
<gene>
    <name evidence="12" type="ORF">HCU67_01125</name>
</gene>
<keyword evidence="13" id="KW-1185">Reference proteome</keyword>
<reference evidence="12 13" key="1">
    <citation type="submission" date="2020-04" db="EMBL/GenBank/DDBJ databases">
        <authorList>
            <person name="Yoon J."/>
        </authorList>
    </citation>
    <scope>NUCLEOTIDE SEQUENCE [LARGE SCALE GENOMIC DNA]</scope>
    <source>
        <strain evidence="12 13">DJ-13</strain>
    </source>
</reference>
<evidence type="ECO:0000256" key="10">
    <source>
        <dbReference type="SAM" id="Phobius"/>
    </source>
</evidence>
<dbReference type="Gene3D" id="3.30.1150.10">
    <property type="match status" value="1"/>
</dbReference>
<evidence type="ECO:0000256" key="7">
    <source>
        <dbReference type="ARBA" id="ARBA00022927"/>
    </source>
</evidence>
<evidence type="ECO:0000256" key="2">
    <source>
        <dbReference type="ARBA" id="ARBA00006555"/>
    </source>
</evidence>
<dbReference type="NCBIfam" id="TIGR01352">
    <property type="entry name" value="tonB_Cterm"/>
    <property type="match status" value="1"/>
</dbReference>
<dbReference type="PANTHER" id="PTHR33446:SF2">
    <property type="entry name" value="PROTEIN TONB"/>
    <property type="match status" value="1"/>
</dbReference>
<sequence length="232" mass="26474">MEAKKSEHLQVEKNSRLYFLIGLTLLLALTHVALEWKTYHEPIAFDPEIDVLRPIDELPPVVIEKLPPPPKLESVPELKVFEDDEKITETVIESEEANQDYEIPDVPDFDFEEPVVEESISFIVVEDAPIFPGCEDAQDKRACFQEQMLKHVKRVFNYPETAQEMGLEGRVSVLFTIQKDGSIGDVRMRGPHQLLEEEANRIISKLPKMTPGKQRGKAVKVPFSIPIAFKLQ</sequence>
<proteinExistence type="inferred from homology"/>
<dbReference type="InterPro" id="IPR003538">
    <property type="entry name" value="TonB"/>
</dbReference>
<evidence type="ECO:0000256" key="1">
    <source>
        <dbReference type="ARBA" id="ARBA00004383"/>
    </source>
</evidence>